<accession>A0A2M7E4I5</accession>
<dbReference type="SUPFAM" id="SSF56219">
    <property type="entry name" value="DNase I-like"/>
    <property type="match status" value="1"/>
</dbReference>
<dbReference type="EMBL" id="PETM01000039">
    <property type="protein sequence ID" value="PIV62618.1"/>
    <property type="molecule type" value="Genomic_DNA"/>
</dbReference>
<dbReference type="GO" id="GO:0016020">
    <property type="term" value="C:membrane"/>
    <property type="evidence" value="ECO:0007669"/>
    <property type="project" value="GOC"/>
</dbReference>
<evidence type="ECO:0000313" key="2">
    <source>
        <dbReference type="EMBL" id="PIV62618.1"/>
    </source>
</evidence>
<dbReference type="Pfam" id="PF03372">
    <property type="entry name" value="Exo_endo_phos"/>
    <property type="match status" value="1"/>
</dbReference>
<dbReference type="InterPro" id="IPR036691">
    <property type="entry name" value="Endo/exonu/phosph_ase_sf"/>
</dbReference>
<dbReference type="GO" id="GO:0006506">
    <property type="term" value="P:GPI anchor biosynthetic process"/>
    <property type="evidence" value="ECO:0007669"/>
    <property type="project" value="TreeGrafter"/>
</dbReference>
<evidence type="ECO:0000313" key="3">
    <source>
        <dbReference type="Proteomes" id="UP000230116"/>
    </source>
</evidence>
<dbReference type="GO" id="GO:0003824">
    <property type="term" value="F:catalytic activity"/>
    <property type="evidence" value="ECO:0007669"/>
    <property type="project" value="InterPro"/>
</dbReference>
<gene>
    <name evidence="2" type="ORF">COS12_01670</name>
</gene>
<comment type="caution">
    <text evidence="2">The sequence shown here is derived from an EMBL/GenBank/DDBJ whole genome shotgun (WGS) entry which is preliminary data.</text>
</comment>
<dbReference type="Gene3D" id="3.60.10.10">
    <property type="entry name" value="Endonuclease/exonuclease/phosphatase"/>
    <property type="match status" value="1"/>
</dbReference>
<reference evidence="3" key="1">
    <citation type="submission" date="2017-09" db="EMBL/GenBank/DDBJ databases">
        <title>Depth-based differentiation of microbial function through sediment-hosted aquifers and enrichment of novel symbionts in the deep terrestrial subsurface.</title>
        <authorList>
            <person name="Probst A.J."/>
            <person name="Ladd B."/>
            <person name="Jarett J.K."/>
            <person name="Geller-Mcgrath D.E."/>
            <person name="Sieber C.M.K."/>
            <person name="Emerson J.B."/>
            <person name="Anantharaman K."/>
            <person name="Thomas B.C."/>
            <person name="Malmstrom R."/>
            <person name="Stieglmeier M."/>
            <person name="Klingl A."/>
            <person name="Woyke T."/>
            <person name="Ryan C.M."/>
            <person name="Banfield J.F."/>
        </authorList>
    </citation>
    <scope>NUCLEOTIDE SEQUENCE [LARGE SCALE GENOMIC DNA]</scope>
</reference>
<dbReference type="InterPro" id="IPR051916">
    <property type="entry name" value="GPI-anchor_lipid_remodeler"/>
</dbReference>
<organism evidence="2 3">
    <name type="scientific">Candidatus Roizmanbacteria bacterium CG01_land_8_20_14_3_00_33_9</name>
    <dbReference type="NCBI Taxonomy" id="1974843"/>
    <lineage>
        <taxon>Bacteria</taxon>
        <taxon>Candidatus Roizmaniibacteriota</taxon>
    </lineage>
</organism>
<dbReference type="PANTHER" id="PTHR14859">
    <property type="entry name" value="CALCOFLUOR WHITE HYPERSENSITIVE PROTEIN PRECURSOR"/>
    <property type="match status" value="1"/>
</dbReference>
<dbReference type="PANTHER" id="PTHR14859:SF1">
    <property type="entry name" value="PGAP2-INTERACTING PROTEIN"/>
    <property type="match status" value="1"/>
</dbReference>
<dbReference type="AlphaFoldDB" id="A0A2M7E4I5"/>
<protein>
    <recommendedName>
        <fullName evidence="1">Endonuclease/exonuclease/phosphatase domain-containing protein</fullName>
    </recommendedName>
</protein>
<evidence type="ECO:0000259" key="1">
    <source>
        <dbReference type="Pfam" id="PF03372"/>
    </source>
</evidence>
<name>A0A2M7E4I5_9BACT</name>
<proteinExistence type="predicted"/>
<dbReference type="Proteomes" id="UP000230116">
    <property type="component" value="Unassembled WGS sequence"/>
</dbReference>
<sequence length="258" mass="29817">MQLQIFQLNIFKGLYLDRIISYLQQNDFDIICLQEVTGGELGEKNSRDCFQELKDELNCFGKVSYDLQNPTDPKSYFGNAIFFHKNYQINNLKTIYAEQNRIVDYQKIITTPNWAMIPRHCLVLKMQINNIDISILTAHAPWSKYPTDSPEKIEFAKEITTYLQTLKEPFVLTGDFNMQSSSQTIQIINKVSNNLIDEYKVTNTLNSHIHYAAKEIFPAGLAVDYIFTSKDMKINDFKVIDTLDLSDHYGLAVEIDLT</sequence>
<feature type="domain" description="Endonuclease/exonuclease/phosphatase" evidence="1">
    <location>
        <begin position="9"/>
        <end position="248"/>
    </location>
</feature>
<dbReference type="InterPro" id="IPR005135">
    <property type="entry name" value="Endo/exonuclease/phosphatase"/>
</dbReference>